<accession>A0ABT6MVG8</accession>
<evidence type="ECO:0000313" key="3">
    <source>
        <dbReference type="Proteomes" id="UP001160550"/>
    </source>
</evidence>
<dbReference type="Pfam" id="PF10881">
    <property type="entry name" value="DUF2726"/>
    <property type="match status" value="1"/>
</dbReference>
<dbReference type="Proteomes" id="UP001160550">
    <property type="component" value="Unassembled WGS sequence"/>
</dbReference>
<dbReference type="RefSeq" id="WP_280943849.1">
    <property type="nucleotide sequence ID" value="NZ_JARYGX010000032.1"/>
</dbReference>
<reference evidence="2" key="2">
    <citation type="submission" date="2023-04" db="EMBL/GenBank/DDBJ databases">
        <authorList>
            <person name="Sun J.-Q."/>
        </authorList>
    </citation>
    <scope>NUCLEOTIDE SEQUENCE</scope>
    <source>
        <strain evidence="2">CC-YY355</strain>
    </source>
</reference>
<keyword evidence="3" id="KW-1185">Reference proteome</keyword>
<organism evidence="2 3">
    <name type="scientific">Luteimonas composti</name>
    <dbReference type="NCBI Taxonomy" id="398257"/>
    <lineage>
        <taxon>Bacteria</taxon>
        <taxon>Pseudomonadati</taxon>
        <taxon>Pseudomonadota</taxon>
        <taxon>Gammaproteobacteria</taxon>
        <taxon>Lysobacterales</taxon>
        <taxon>Lysobacteraceae</taxon>
        <taxon>Luteimonas</taxon>
    </lineage>
</organism>
<proteinExistence type="predicted"/>
<gene>
    <name evidence="2" type="ORF">QF205_16305</name>
</gene>
<dbReference type="EMBL" id="JARYGX010000032">
    <property type="protein sequence ID" value="MDH7454621.1"/>
    <property type="molecule type" value="Genomic_DNA"/>
</dbReference>
<feature type="domain" description="DUF2726" evidence="1">
    <location>
        <begin position="40"/>
        <end position="162"/>
    </location>
</feature>
<dbReference type="PIRSF" id="PIRSF028063">
    <property type="entry name" value="UCP028063"/>
    <property type="match status" value="1"/>
</dbReference>
<evidence type="ECO:0000259" key="1">
    <source>
        <dbReference type="Pfam" id="PF10881"/>
    </source>
</evidence>
<dbReference type="InterPro" id="IPR014538">
    <property type="entry name" value="UCP028063_topo_Znf"/>
</dbReference>
<dbReference type="InterPro" id="IPR024402">
    <property type="entry name" value="DUF2726"/>
</dbReference>
<name>A0ABT6MVG8_9GAMM</name>
<evidence type="ECO:0000313" key="2">
    <source>
        <dbReference type="EMBL" id="MDH7454621.1"/>
    </source>
</evidence>
<protein>
    <submittedName>
        <fullName evidence="2">DUF2726 domain-containing protein</fullName>
    </submittedName>
</protein>
<comment type="caution">
    <text evidence="2">The sequence shown here is derived from an EMBL/GenBank/DDBJ whole genome shotgun (WGS) entry which is preliminary data.</text>
</comment>
<sequence length="176" mass="18695">MSSLVLLAVIVFVVFIVLAALKSKQGGGSGKIGFPYQPAKPLFSAAELSFLGVLDQAVGQEHRVFGKVRVADVAAVKSGLGNSARQGALNRIAYKHFDFLVCRSGDLSVVCAVELNDKSHTSQRAQARDELLANVCRAINLPFLTVPAKAAYSSQDVRSQFLAVVEPAHSAIRVGT</sequence>
<reference evidence="2" key="1">
    <citation type="journal article" date="2007" name="Int. J. Syst. Evol. Microbiol.">
        <title>Luteimonas composti sp. nov., a moderately thermophilic bacterium isolated from food waste.</title>
        <authorList>
            <person name="Young C.C."/>
            <person name="Kampfer P."/>
            <person name="Chen W.M."/>
            <person name="Yen W.S."/>
            <person name="Arun A.B."/>
            <person name="Lai W.A."/>
            <person name="Shen F.T."/>
            <person name="Rekha P.D."/>
            <person name="Lin K.Y."/>
            <person name="Chou J.H."/>
        </authorList>
    </citation>
    <scope>NUCLEOTIDE SEQUENCE</scope>
    <source>
        <strain evidence="2">CC-YY355</strain>
    </source>
</reference>